<dbReference type="SMART" id="SM00822">
    <property type="entry name" value="PKS_KR"/>
    <property type="match status" value="1"/>
</dbReference>
<gene>
    <name evidence="5" type="ORF">BTJ68_00078</name>
</gene>
<dbReference type="Proteomes" id="UP000194280">
    <property type="component" value="Unassembled WGS sequence"/>
</dbReference>
<dbReference type="STRING" id="1157616.A0A1Z5TVM3"/>
<dbReference type="Pfam" id="PF00106">
    <property type="entry name" value="adh_short"/>
    <property type="match status" value="1"/>
</dbReference>
<dbReference type="InterPro" id="IPR002347">
    <property type="entry name" value="SDR_fam"/>
</dbReference>
<keyword evidence="2" id="KW-0560">Oxidoreductase</keyword>
<reference evidence="5 6" key="1">
    <citation type="submission" date="2017-01" db="EMBL/GenBank/DDBJ databases">
        <title>The recent genome duplication of the halophilic yeast Hortaea werneckii: insights from long-read sequencing.</title>
        <authorList>
            <person name="Sinha S."/>
            <person name="Flibotte S."/>
            <person name="Neira M."/>
            <person name="Lenassi M."/>
            <person name="Gostincar C."/>
            <person name="Stajich J.E."/>
            <person name="Nislow C.E."/>
        </authorList>
    </citation>
    <scope>NUCLEOTIDE SEQUENCE [LARGE SCALE GENOMIC DNA]</scope>
    <source>
        <strain evidence="5 6">EXF-2000</strain>
    </source>
</reference>
<protein>
    <recommendedName>
        <fullName evidence="4">Ketoreductase domain-containing protein</fullName>
    </recommendedName>
</protein>
<evidence type="ECO:0000313" key="6">
    <source>
        <dbReference type="Proteomes" id="UP000194280"/>
    </source>
</evidence>
<dbReference type="PRINTS" id="PR00080">
    <property type="entry name" value="SDRFAMILY"/>
</dbReference>
<dbReference type="PRINTS" id="PR00081">
    <property type="entry name" value="GDHRDH"/>
</dbReference>
<dbReference type="InterPro" id="IPR057326">
    <property type="entry name" value="KR_dom"/>
</dbReference>
<dbReference type="GO" id="GO:0016491">
    <property type="term" value="F:oxidoreductase activity"/>
    <property type="evidence" value="ECO:0007669"/>
    <property type="project" value="UniProtKB-KW"/>
</dbReference>
<dbReference type="CDD" id="cd05233">
    <property type="entry name" value="SDR_c"/>
    <property type="match status" value="1"/>
</dbReference>
<dbReference type="AlphaFoldDB" id="A0A1Z5TVM3"/>
<dbReference type="Gene3D" id="3.40.50.720">
    <property type="entry name" value="NAD(P)-binding Rossmann-like Domain"/>
    <property type="match status" value="1"/>
</dbReference>
<evidence type="ECO:0000256" key="3">
    <source>
        <dbReference type="RuleBase" id="RU000363"/>
    </source>
</evidence>
<evidence type="ECO:0000256" key="1">
    <source>
        <dbReference type="ARBA" id="ARBA00006484"/>
    </source>
</evidence>
<dbReference type="VEuPathDB" id="FungiDB:BTJ68_00078"/>
<name>A0A1Z5TVM3_HORWE</name>
<evidence type="ECO:0000313" key="5">
    <source>
        <dbReference type="EMBL" id="OTA39961.1"/>
    </source>
</evidence>
<dbReference type="SUPFAM" id="SSF51735">
    <property type="entry name" value="NAD(P)-binding Rossmann-fold domains"/>
    <property type="match status" value="1"/>
</dbReference>
<dbReference type="InterPro" id="IPR036291">
    <property type="entry name" value="NAD(P)-bd_dom_sf"/>
</dbReference>
<dbReference type="EMBL" id="MUNK01000001">
    <property type="protein sequence ID" value="OTA39961.1"/>
    <property type="molecule type" value="Genomic_DNA"/>
</dbReference>
<dbReference type="PANTHER" id="PTHR42901">
    <property type="entry name" value="ALCOHOL DEHYDROGENASE"/>
    <property type="match status" value="1"/>
</dbReference>
<dbReference type="PANTHER" id="PTHR42901:SF1">
    <property type="entry name" value="ALCOHOL DEHYDROGENASE"/>
    <property type="match status" value="1"/>
</dbReference>
<comment type="caution">
    <text evidence="5">The sequence shown here is derived from an EMBL/GenBank/DDBJ whole genome shotgun (WGS) entry which is preliminary data.</text>
</comment>
<proteinExistence type="inferred from homology"/>
<evidence type="ECO:0000256" key="2">
    <source>
        <dbReference type="ARBA" id="ARBA00023002"/>
    </source>
</evidence>
<evidence type="ECO:0000259" key="4">
    <source>
        <dbReference type="SMART" id="SM00822"/>
    </source>
</evidence>
<organism evidence="5 6">
    <name type="scientific">Hortaea werneckii EXF-2000</name>
    <dbReference type="NCBI Taxonomy" id="1157616"/>
    <lineage>
        <taxon>Eukaryota</taxon>
        <taxon>Fungi</taxon>
        <taxon>Dikarya</taxon>
        <taxon>Ascomycota</taxon>
        <taxon>Pezizomycotina</taxon>
        <taxon>Dothideomycetes</taxon>
        <taxon>Dothideomycetidae</taxon>
        <taxon>Mycosphaerellales</taxon>
        <taxon>Teratosphaeriaceae</taxon>
        <taxon>Hortaea</taxon>
    </lineage>
</organism>
<sequence length="296" mass="32680">MAAENKLSPAGLDFTPTVRHDTYEYIKPEKLDLKNCAVLITGASKGIGRETALSYARAGASFIAIAARSPLDTLKDELEAASRTAGRQPPHVLPLQVDVTDLSNVEKAAKEVESAFGRLDIVINNAGYLEPFKKMLDADPAEWKRSYEVNVFGVFHVARAFMPLLLKTTDGLKQVLNLSSVGAHFTMPGGSAYQPTKLAVLRFSAFIGLEYPELLSYAIHPGGVQTELASNMGKQYEHLLIDTPQLSADSIVWLSAERRDWLQGRYVSVTWDMAELLEKRKKIEDEDLLKVRMAVA</sequence>
<feature type="domain" description="Ketoreductase" evidence="4">
    <location>
        <begin position="36"/>
        <end position="215"/>
    </location>
</feature>
<dbReference type="InParanoid" id="A0A1Z5TVM3"/>
<comment type="similarity">
    <text evidence="1 3">Belongs to the short-chain dehydrogenases/reductases (SDR) family.</text>
</comment>
<accession>A0A1Z5TVM3</accession>
<keyword evidence="6" id="KW-1185">Reference proteome</keyword>
<dbReference type="OrthoDB" id="1933717at2759"/>